<organism evidence="4 5">
    <name type="scientific">Arthrobacter jiangjiafuii</name>
    <dbReference type="NCBI Taxonomy" id="2817475"/>
    <lineage>
        <taxon>Bacteria</taxon>
        <taxon>Bacillati</taxon>
        <taxon>Actinomycetota</taxon>
        <taxon>Actinomycetes</taxon>
        <taxon>Micrococcales</taxon>
        <taxon>Micrococcaceae</taxon>
        <taxon>Arthrobacter</taxon>
    </lineage>
</organism>
<dbReference type="SUPFAM" id="SSF56300">
    <property type="entry name" value="Metallo-dependent phosphatases"/>
    <property type="match status" value="1"/>
</dbReference>
<dbReference type="InterPro" id="IPR000979">
    <property type="entry name" value="Phosphodiesterase_MJ0936/Vps29"/>
</dbReference>
<protein>
    <recommendedName>
        <fullName evidence="2">Phosphoesterase</fullName>
        <ecNumber evidence="2">3.1.4.-</ecNumber>
    </recommendedName>
</protein>
<dbReference type="PANTHER" id="PTHR11124">
    <property type="entry name" value="VACUOLAR SORTING PROTEIN VPS29"/>
    <property type="match status" value="1"/>
</dbReference>
<evidence type="ECO:0000313" key="4">
    <source>
        <dbReference type="EMBL" id="QWC10209.1"/>
    </source>
</evidence>
<dbReference type="InterPro" id="IPR024654">
    <property type="entry name" value="Calcineurin-like_PHP_lpxH"/>
</dbReference>
<dbReference type="EC" id="3.1.4.-" evidence="2"/>
<evidence type="ECO:0000313" key="5">
    <source>
        <dbReference type="Proteomes" id="UP000676885"/>
    </source>
</evidence>
<dbReference type="Proteomes" id="UP000676885">
    <property type="component" value="Chromosome"/>
</dbReference>
<accession>A0A975M5W2</accession>
<keyword evidence="2" id="KW-0479">Metal-binding</keyword>
<dbReference type="NCBIfam" id="TIGR00040">
    <property type="entry name" value="yfcE"/>
    <property type="match status" value="1"/>
</dbReference>
<comment type="cofactor">
    <cofactor evidence="2">
        <name>a divalent metal cation</name>
        <dbReference type="ChEBI" id="CHEBI:60240"/>
    </cofactor>
</comment>
<gene>
    <name evidence="4" type="ORF">KKR91_00675</name>
</gene>
<sequence length="168" mass="18539">MAANLLVLSDTHLPKRARELPAGLWAEIEAADVVVHAGDWVSEDLLDEMQQRSRRLIACYGNNDGGALPDRLPLIARATIEDVRLAVIHETGPAGGRERRMDAQFPDAGLLVFGHSHIPWDSVSPNGLRLLNPGSPTDRRRQPFCTYQRVTIDGKAVAAELVRLPPRR</sequence>
<dbReference type="Pfam" id="PF12850">
    <property type="entry name" value="Metallophos_2"/>
    <property type="match status" value="1"/>
</dbReference>
<dbReference type="GO" id="GO:0016787">
    <property type="term" value="F:hydrolase activity"/>
    <property type="evidence" value="ECO:0007669"/>
    <property type="project" value="UniProtKB-UniRule"/>
</dbReference>
<dbReference type="RefSeq" id="WP_210226957.1">
    <property type="nucleotide sequence ID" value="NZ_CP076022.1"/>
</dbReference>
<evidence type="ECO:0000256" key="2">
    <source>
        <dbReference type="RuleBase" id="RU362039"/>
    </source>
</evidence>
<feature type="domain" description="Calcineurin-like phosphoesterase" evidence="3">
    <location>
        <begin position="5"/>
        <end position="153"/>
    </location>
</feature>
<dbReference type="KEGG" id="ajg:KKR91_00675"/>
<evidence type="ECO:0000259" key="3">
    <source>
        <dbReference type="Pfam" id="PF12850"/>
    </source>
</evidence>
<evidence type="ECO:0000256" key="1">
    <source>
        <dbReference type="ARBA" id="ARBA00008950"/>
    </source>
</evidence>
<dbReference type="AlphaFoldDB" id="A0A975M5W2"/>
<keyword evidence="5" id="KW-1185">Reference proteome</keyword>
<dbReference type="EMBL" id="CP076022">
    <property type="protein sequence ID" value="QWC10209.1"/>
    <property type="molecule type" value="Genomic_DNA"/>
</dbReference>
<comment type="similarity">
    <text evidence="1 2">Belongs to the metallophosphoesterase superfamily. YfcE family.</text>
</comment>
<proteinExistence type="inferred from homology"/>
<dbReference type="Gene3D" id="3.60.21.10">
    <property type="match status" value="1"/>
</dbReference>
<dbReference type="InterPro" id="IPR029052">
    <property type="entry name" value="Metallo-depent_PP-like"/>
</dbReference>
<dbReference type="GO" id="GO:0046872">
    <property type="term" value="F:metal ion binding"/>
    <property type="evidence" value="ECO:0007669"/>
    <property type="project" value="UniProtKB-KW"/>
</dbReference>
<reference evidence="4 5" key="1">
    <citation type="submission" date="2021-05" db="EMBL/GenBank/DDBJ databases">
        <title>Novel species in genus Arthrobacter.</title>
        <authorList>
            <person name="Zhang G."/>
        </authorList>
    </citation>
    <scope>NUCLEOTIDE SEQUENCE [LARGE SCALE GENOMIC DNA]</scope>
    <source>
        <strain evidence="5">zg-ZUI227</strain>
    </source>
</reference>
<name>A0A975M5W2_9MICC</name>